<evidence type="ECO:0000313" key="2">
    <source>
        <dbReference type="Proteomes" id="UP000239549"/>
    </source>
</evidence>
<dbReference type="AlphaFoldDB" id="A0A2L2XE04"/>
<name>A0A2L2XE04_9FIRM</name>
<sequence length="42" mass="4875">MTELWFCTIKFAPPLTDNEVDYVLYEMIVILCRQPPELGPGM</sequence>
<reference evidence="2" key="1">
    <citation type="submission" date="2018-02" db="EMBL/GenBank/DDBJ databases">
        <title>Genome sequence of Desulfocucumis palustris strain NAW-5.</title>
        <authorList>
            <person name="Watanabe M."/>
            <person name="Kojima H."/>
            <person name="Fukui M."/>
        </authorList>
    </citation>
    <scope>NUCLEOTIDE SEQUENCE [LARGE SCALE GENOMIC DNA]</scope>
    <source>
        <strain evidence="2">NAW-5</strain>
    </source>
</reference>
<protein>
    <submittedName>
        <fullName evidence="1">Uncharacterized protein</fullName>
    </submittedName>
</protein>
<dbReference type="EMBL" id="BFAV01000124">
    <property type="protein sequence ID" value="GBF33943.1"/>
    <property type="molecule type" value="Genomic_DNA"/>
</dbReference>
<gene>
    <name evidence="1" type="ORF">DCCM_3054</name>
</gene>
<organism evidence="1 2">
    <name type="scientific">Desulfocucumis palustris</name>
    <dbReference type="NCBI Taxonomy" id="1898651"/>
    <lineage>
        <taxon>Bacteria</taxon>
        <taxon>Bacillati</taxon>
        <taxon>Bacillota</taxon>
        <taxon>Clostridia</taxon>
        <taxon>Eubacteriales</taxon>
        <taxon>Desulfocucumaceae</taxon>
        <taxon>Desulfocucumis</taxon>
    </lineage>
</organism>
<comment type="caution">
    <text evidence="1">The sequence shown here is derived from an EMBL/GenBank/DDBJ whole genome shotgun (WGS) entry which is preliminary data.</text>
</comment>
<accession>A0A2L2XE04</accession>
<keyword evidence="2" id="KW-1185">Reference proteome</keyword>
<proteinExistence type="predicted"/>
<evidence type="ECO:0000313" key="1">
    <source>
        <dbReference type="EMBL" id="GBF33943.1"/>
    </source>
</evidence>
<dbReference type="Proteomes" id="UP000239549">
    <property type="component" value="Unassembled WGS sequence"/>
</dbReference>